<dbReference type="InterPro" id="IPR024344">
    <property type="entry name" value="MDMPI_metal-binding"/>
</dbReference>
<dbReference type="SUPFAM" id="SSF109854">
    <property type="entry name" value="DinB/YfiT-like putative metalloenzymes"/>
    <property type="match status" value="1"/>
</dbReference>
<dbReference type="EMBL" id="VOGW01000012">
    <property type="protein sequence ID" value="TWV57535.1"/>
    <property type="molecule type" value="Genomic_DNA"/>
</dbReference>
<proteinExistence type="predicted"/>
<accession>A0A5C6K394</accession>
<dbReference type="AlphaFoldDB" id="A0A5C6K394"/>
<comment type="caution">
    <text evidence="3">The sequence shown here is derived from an EMBL/GenBank/DDBJ whole genome shotgun (WGS) entry which is preliminary data.</text>
</comment>
<reference evidence="3" key="1">
    <citation type="journal article" date="2019" name="Microbiol. Resour. Announc.">
        <title>Draft Genomic Sequences of Streptomyces misionensis and Streptomyces albidoflavus, bacteria applied for phytopathogen biocontrol.</title>
        <authorList>
            <person name="Pylro V."/>
            <person name="Dias A."/>
            <person name="Andreote F."/>
            <person name="Varani A."/>
            <person name="Andreote C."/>
            <person name="Bernardo E."/>
            <person name="Martins T."/>
        </authorList>
    </citation>
    <scope>NUCLEOTIDE SEQUENCE [LARGE SCALE GENOMIC DNA]</scope>
    <source>
        <strain evidence="3">66</strain>
    </source>
</reference>
<dbReference type="RefSeq" id="WP_146463353.1">
    <property type="nucleotide sequence ID" value="NZ_VOGW01000012.1"/>
</dbReference>
<feature type="region of interest" description="Disordered" evidence="1">
    <location>
        <begin position="1"/>
        <end position="25"/>
    </location>
</feature>
<dbReference type="InterPro" id="IPR034660">
    <property type="entry name" value="DinB/YfiT-like"/>
</dbReference>
<dbReference type="Gene3D" id="1.20.120.450">
    <property type="entry name" value="dinb family like domain"/>
    <property type="match status" value="1"/>
</dbReference>
<evidence type="ECO:0000259" key="2">
    <source>
        <dbReference type="Pfam" id="PF11716"/>
    </source>
</evidence>
<dbReference type="Pfam" id="PF11716">
    <property type="entry name" value="MDMPI_N"/>
    <property type="match status" value="1"/>
</dbReference>
<organism evidence="3 4">
    <name type="scientific">Streptomyces misionensis</name>
    <dbReference type="NCBI Taxonomy" id="67331"/>
    <lineage>
        <taxon>Bacteria</taxon>
        <taxon>Bacillati</taxon>
        <taxon>Actinomycetota</taxon>
        <taxon>Actinomycetes</taxon>
        <taxon>Kitasatosporales</taxon>
        <taxon>Streptomycetaceae</taxon>
        <taxon>Streptomyces</taxon>
    </lineage>
</organism>
<name>A0A5C6K394_9ACTN</name>
<evidence type="ECO:0000313" key="4">
    <source>
        <dbReference type="Proteomes" id="UP000320481"/>
    </source>
</evidence>
<keyword evidence="4" id="KW-1185">Reference proteome</keyword>
<evidence type="ECO:0000313" key="3">
    <source>
        <dbReference type="EMBL" id="TWV57535.1"/>
    </source>
</evidence>
<protein>
    <recommendedName>
        <fullName evidence="2">Mycothiol-dependent maleylpyruvate isomerase metal-binding domain-containing protein</fullName>
    </recommendedName>
</protein>
<sequence>MQRDPHPGRGDPAGSGPLHAVQARRPDDGTWCEAWTVRDVLIHQTANAEEPGRVLKAFLAGAPVETRGFDREAPYHRLSDTDLWSAFLRNCVELTDIAAAAARDLPPDTEVRWTGRTVTAPFFAEHMREQLILHRWDLTGDDGPAVRALNEPWMTEHSVVSVGRPLPARGRAALSLAPADRIEARLRTPGTPDVVLTAGADTADIRLAAPEGPATIESDAATRLLLLWGRRPSDPSRRHSSAGAEELRRVRGLLGGY</sequence>
<feature type="domain" description="Mycothiol-dependent maleylpyruvate isomerase metal-binding" evidence="2">
    <location>
        <begin position="20"/>
        <end position="138"/>
    </location>
</feature>
<dbReference type="GO" id="GO:0046872">
    <property type="term" value="F:metal ion binding"/>
    <property type="evidence" value="ECO:0007669"/>
    <property type="project" value="InterPro"/>
</dbReference>
<gene>
    <name evidence="3" type="ORF">FRZ03_01905</name>
</gene>
<evidence type="ECO:0000256" key="1">
    <source>
        <dbReference type="SAM" id="MobiDB-lite"/>
    </source>
</evidence>
<dbReference type="Proteomes" id="UP000320481">
    <property type="component" value="Unassembled WGS sequence"/>
</dbReference>